<name>A0A6G0W0G7_APHCR</name>
<keyword evidence="3" id="KW-1185">Reference proteome</keyword>
<dbReference type="AlphaFoldDB" id="A0A6G0W0G7"/>
<protein>
    <submittedName>
        <fullName evidence="2">MADF domain-containing protein</fullName>
    </submittedName>
</protein>
<sequence>DQIINLINEYEKHPVLWDPNDKFYKLNNKKKDAWDEIASFFNINKRQKVNSKTSGMGANEVYTSTWFAYNALQVLHTKYQPRPTKNTIEL</sequence>
<feature type="non-terminal residue" evidence="2">
    <location>
        <position position="90"/>
    </location>
</feature>
<accession>A0A6G0W0G7</accession>
<evidence type="ECO:0000259" key="1">
    <source>
        <dbReference type="PROSITE" id="PS51029"/>
    </source>
</evidence>
<dbReference type="Proteomes" id="UP000478052">
    <property type="component" value="Unassembled WGS sequence"/>
</dbReference>
<dbReference type="SMART" id="SM00595">
    <property type="entry name" value="MADF"/>
    <property type="match status" value="1"/>
</dbReference>
<dbReference type="InterPro" id="IPR006578">
    <property type="entry name" value="MADF-dom"/>
</dbReference>
<comment type="caution">
    <text evidence="2">The sequence shown here is derived from an EMBL/GenBank/DDBJ whole genome shotgun (WGS) entry which is preliminary data.</text>
</comment>
<dbReference type="PROSITE" id="PS51029">
    <property type="entry name" value="MADF"/>
    <property type="match status" value="1"/>
</dbReference>
<evidence type="ECO:0000313" key="3">
    <source>
        <dbReference type="Proteomes" id="UP000478052"/>
    </source>
</evidence>
<feature type="domain" description="MADF" evidence="1">
    <location>
        <begin position="5"/>
        <end position="90"/>
    </location>
</feature>
<dbReference type="OrthoDB" id="6615607at2759"/>
<gene>
    <name evidence="2" type="ORF">FWK35_00031517</name>
</gene>
<reference evidence="2 3" key="1">
    <citation type="submission" date="2019-08" db="EMBL/GenBank/DDBJ databases">
        <title>Whole genome of Aphis craccivora.</title>
        <authorList>
            <person name="Voronova N.V."/>
            <person name="Shulinski R.S."/>
            <person name="Bandarenka Y.V."/>
            <person name="Zhorov D.G."/>
            <person name="Warner D."/>
        </authorList>
    </citation>
    <scope>NUCLEOTIDE SEQUENCE [LARGE SCALE GENOMIC DNA]</scope>
    <source>
        <strain evidence="2">180601</strain>
        <tissue evidence="2">Whole Body</tissue>
    </source>
</reference>
<dbReference type="PANTHER" id="PTHR21505:SF15">
    <property type="entry name" value="RE18252P"/>
    <property type="match status" value="1"/>
</dbReference>
<dbReference type="PANTHER" id="PTHR21505">
    <property type="entry name" value="MADF DOMAIN-CONTAINING PROTEIN-RELATED"/>
    <property type="match status" value="1"/>
</dbReference>
<dbReference type="EMBL" id="VUJU01010639">
    <property type="protein sequence ID" value="KAF0713548.1"/>
    <property type="molecule type" value="Genomic_DNA"/>
</dbReference>
<feature type="non-terminal residue" evidence="2">
    <location>
        <position position="1"/>
    </location>
</feature>
<organism evidence="2 3">
    <name type="scientific">Aphis craccivora</name>
    <name type="common">Cowpea aphid</name>
    <dbReference type="NCBI Taxonomy" id="307492"/>
    <lineage>
        <taxon>Eukaryota</taxon>
        <taxon>Metazoa</taxon>
        <taxon>Ecdysozoa</taxon>
        <taxon>Arthropoda</taxon>
        <taxon>Hexapoda</taxon>
        <taxon>Insecta</taxon>
        <taxon>Pterygota</taxon>
        <taxon>Neoptera</taxon>
        <taxon>Paraneoptera</taxon>
        <taxon>Hemiptera</taxon>
        <taxon>Sternorrhyncha</taxon>
        <taxon>Aphidomorpha</taxon>
        <taxon>Aphidoidea</taxon>
        <taxon>Aphididae</taxon>
        <taxon>Aphidini</taxon>
        <taxon>Aphis</taxon>
        <taxon>Aphis</taxon>
    </lineage>
</organism>
<dbReference type="Pfam" id="PF10545">
    <property type="entry name" value="MADF_DNA_bdg"/>
    <property type="match status" value="1"/>
</dbReference>
<evidence type="ECO:0000313" key="2">
    <source>
        <dbReference type="EMBL" id="KAF0713548.1"/>
    </source>
</evidence>
<proteinExistence type="predicted"/>